<dbReference type="Pfam" id="PF05401">
    <property type="entry name" value="NodS"/>
    <property type="match status" value="1"/>
</dbReference>
<dbReference type="SUPFAM" id="SSF53335">
    <property type="entry name" value="S-adenosyl-L-methionine-dependent methyltransferases"/>
    <property type="match status" value="1"/>
</dbReference>
<evidence type="ECO:0000313" key="1">
    <source>
        <dbReference type="EMBL" id="PRY93790.1"/>
    </source>
</evidence>
<organism evidence="1 2">
    <name type="scientific">Hasllibacter halocynthiae</name>
    <dbReference type="NCBI Taxonomy" id="595589"/>
    <lineage>
        <taxon>Bacteria</taxon>
        <taxon>Pseudomonadati</taxon>
        <taxon>Pseudomonadota</taxon>
        <taxon>Alphaproteobacteria</taxon>
        <taxon>Rhodobacterales</taxon>
        <taxon>Roseobacteraceae</taxon>
        <taxon>Hasllibacter</taxon>
    </lineage>
</organism>
<dbReference type="RefSeq" id="WP_106161386.1">
    <property type="nucleotide sequence ID" value="NZ_PVTT01000002.1"/>
</dbReference>
<keyword evidence="2" id="KW-1185">Reference proteome</keyword>
<dbReference type="AlphaFoldDB" id="A0A2T0X4C1"/>
<dbReference type="OrthoDB" id="116799at2"/>
<sequence length="190" mass="20097">MAVAPDHLDRLYAETDDPWNFRASPYEAARFAATTAALPKARYGHALEVGCGNGELARRIAPRCAAYTGVDAVEGALAAARAAVPRARFVRAFLPCPLPEGDYDLIVLSEILYFLSEGGLRELARQIDGRWPGADVVAVTWLGPSGNPIEGEAALRCFSGATGRRAGTAPPGDPRHRIDVFAPLGGARAG</sequence>
<protein>
    <submittedName>
        <fullName evidence="1">Nodulation protein S (NodS)</fullName>
    </submittedName>
</protein>
<comment type="caution">
    <text evidence="1">The sequence shown here is derived from an EMBL/GenBank/DDBJ whole genome shotgun (WGS) entry which is preliminary data.</text>
</comment>
<reference evidence="1 2" key="1">
    <citation type="submission" date="2018-03" db="EMBL/GenBank/DDBJ databases">
        <title>Genomic Encyclopedia of Archaeal and Bacterial Type Strains, Phase II (KMG-II): from individual species to whole genera.</title>
        <authorList>
            <person name="Goeker M."/>
        </authorList>
    </citation>
    <scope>NUCLEOTIDE SEQUENCE [LARGE SCALE GENOMIC DNA]</scope>
    <source>
        <strain evidence="1 2">DSM 29318</strain>
    </source>
</reference>
<dbReference type="EMBL" id="PVTT01000002">
    <property type="protein sequence ID" value="PRY93790.1"/>
    <property type="molecule type" value="Genomic_DNA"/>
</dbReference>
<dbReference type="GO" id="GO:0008757">
    <property type="term" value="F:S-adenosylmethionine-dependent methyltransferase activity"/>
    <property type="evidence" value="ECO:0007669"/>
    <property type="project" value="InterPro"/>
</dbReference>
<gene>
    <name evidence="1" type="ORF">BCF33_2675</name>
</gene>
<dbReference type="Gene3D" id="3.40.50.150">
    <property type="entry name" value="Vaccinia Virus protein VP39"/>
    <property type="match status" value="1"/>
</dbReference>
<dbReference type="InterPro" id="IPR029063">
    <property type="entry name" value="SAM-dependent_MTases_sf"/>
</dbReference>
<dbReference type="GO" id="GO:0009312">
    <property type="term" value="P:oligosaccharide biosynthetic process"/>
    <property type="evidence" value="ECO:0007669"/>
    <property type="project" value="InterPro"/>
</dbReference>
<accession>A0A2T0X4C1</accession>
<dbReference type="InterPro" id="IPR008715">
    <property type="entry name" value="SAM-MeTfrase_NodS-like"/>
</dbReference>
<evidence type="ECO:0000313" key="2">
    <source>
        <dbReference type="Proteomes" id="UP000238801"/>
    </source>
</evidence>
<dbReference type="Proteomes" id="UP000238801">
    <property type="component" value="Unassembled WGS sequence"/>
</dbReference>
<name>A0A2T0X4C1_9RHOB</name>
<proteinExistence type="predicted"/>